<gene>
    <name evidence="4" type="ORF">IAA55_00700</name>
</gene>
<dbReference type="EMBL" id="DVHM01000009">
    <property type="protein sequence ID" value="HIR69784.1"/>
    <property type="molecule type" value="Genomic_DNA"/>
</dbReference>
<dbReference type="Gene3D" id="3.40.30.10">
    <property type="entry name" value="Glutaredoxin"/>
    <property type="match status" value="1"/>
</dbReference>
<dbReference type="Pfam" id="PF00085">
    <property type="entry name" value="Thioredoxin"/>
    <property type="match status" value="1"/>
</dbReference>
<evidence type="ECO:0000256" key="1">
    <source>
        <dbReference type="ARBA" id="ARBA00008987"/>
    </source>
</evidence>
<feature type="domain" description="Thioredoxin" evidence="3">
    <location>
        <begin position="1"/>
        <end position="105"/>
    </location>
</feature>
<organism evidence="4 5">
    <name type="scientific">Candidatus Pullilachnospira gallistercoris</name>
    <dbReference type="NCBI Taxonomy" id="2840911"/>
    <lineage>
        <taxon>Bacteria</taxon>
        <taxon>Bacillati</taxon>
        <taxon>Bacillota</taxon>
        <taxon>Clostridia</taxon>
        <taxon>Lachnospirales</taxon>
        <taxon>Lachnospiraceae</taxon>
        <taxon>Lachnospiraceae incertae sedis</taxon>
        <taxon>Candidatus Pullilachnospira</taxon>
    </lineage>
</organism>
<dbReference type="InterPro" id="IPR036249">
    <property type="entry name" value="Thioredoxin-like_sf"/>
</dbReference>
<dbReference type="Proteomes" id="UP000823912">
    <property type="component" value="Unassembled WGS sequence"/>
</dbReference>
<evidence type="ECO:0000313" key="4">
    <source>
        <dbReference type="EMBL" id="HIR69784.1"/>
    </source>
</evidence>
<accession>A0A9D1JAB1</accession>
<evidence type="ECO:0000313" key="5">
    <source>
        <dbReference type="Proteomes" id="UP000823912"/>
    </source>
</evidence>
<dbReference type="CDD" id="cd02947">
    <property type="entry name" value="TRX_family"/>
    <property type="match status" value="1"/>
</dbReference>
<dbReference type="PROSITE" id="PS51352">
    <property type="entry name" value="THIOREDOXIN_2"/>
    <property type="match status" value="1"/>
</dbReference>
<keyword evidence="2" id="KW-0676">Redox-active center</keyword>
<reference evidence="4" key="2">
    <citation type="journal article" date="2021" name="PeerJ">
        <title>Extensive microbial diversity within the chicken gut microbiome revealed by metagenomics and culture.</title>
        <authorList>
            <person name="Gilroy R."/>
            <person name="Ravi A."/>
            <person name="Getino M."/>
            <person name="Pursley I."/>
            <person name="Horton D.L."/>
            <person name="Alikhan N.F."/>
            <person name="Baker D."/>
            <person name="Gharbi K."/>
            <person name="Hall N."/>
            <person name="Watson M."/>
            <person name="Adriaenssens E.M."/>
            <person name="Foster-Nyarko E."/>
            <person name="Jarju S."/>
            <person name="Secka A."/>
            <person name="Antonio M."/>
            <person name="Oren A."/>
            <person name="Chaudhuri R.R."/>
            <person name="La Ragione R."/>
            <person name="Hildebrand F."/>
            <person name="Pallen M.J."/>
        </authorList>
    </citation>
    <scope>NUCLEOTIDE SEQUENCE</scope>
    <source>
        <strain evidence="4">ChiSjej5B23-6657</strain>
    </source>
</reference>
<sequence length="109" mass="12417">MAVIEATNENFDELIREKDYAMVDFYGDHCSACVFTAPCLRDVADDLAEIQFVKVNTSTCPELAKRFDIKGLPTFLYFYKGEQVQRNDGGMDRNMILEKISGMLYPEGK</sequence>
<dbReference type="GO" id="GO:0005737">
    <property type="term" value="C:cytoplasm"/>
    <property type="evidence" value="ECO:0007669"/>
    <property type="project" value="TreeGrafter"/>
</dbReference>
<dbReference type="GO" id="GO:0015035">
    <property type="term" value="F:protein-disulfide reductase activity"/>
    <property type="evidence" value="ECO:0007669"/>
    <property type="project" value="TreeGrafter"/>
</dbReference>
<reference evidence="4" key="1">
    <citation type="submission" date="2020-10" db="EMBL/GenBank/DDBJ databases">
        <authorList>
            <person name="Gilroy R."/>
        </authorList>
    </citation>
    <scope>NUCLEOTIDE SEQUENCE</scope>
    <source>
        <strain evidence="4">ChiSjej5B23-6657</strain>
    </source>
</reference>
<dbReference type="PANTHER" id="PTHR45663">
    <property type="entry name" value="GEO12009P1"/>
    <property type="match status" value="1"/>
</dbReference>
<evidence type="ECO:0000256" key="2">
    <source>
        <dbReference type="ARBA" id="ARBA00023284"/>
    </source>
</evidence>
<dbReference type="InterPro" id="IPR013766">
    <property type="entry name" value="Thioredoxin_domain"/>
</dbReference>
<proteinExistence type="inferred from homology"/>
<evidence type="ECO:0000259" key="3">
    <source>
        <dbReference type="PROSITE" id="PS51352"/>
    </source>
</evidence>
<comment type="caution">
    <text evidence="4">The sequence shown here is derived from an EMBL/GenBank/DDBJ whole genome shotgun (WGS) entry which is preliminary data.</text>
</comment>
<name>A0A9D1JAB1_9FIRM</name>
<comment type="similarity">
    <text evidence="1">Belongs to the thioredoxin family.</text>
</comment>
<dbReference type="PANTHER" id="PTHR45663:SF11">
    <property type="entry name" value="GEO12009P1"/>
    <property type="match status" value="1"/>
</dbReference>
<dbReference type="AlphaFoldDB" id="A0A9D1JAB1"/>
<dbReference type="SUPFAM" id="SSF52833">
    <property type="entry name" value="Thioredoxin-like"/>
    <property type="match status" value="1"/>
</dbReference>
<protein>
    <submittedName>
        <fullName evidence="4">Thioredoxin family protein</fullName>
    </submittedName>
</protein>